<sequence length="164" mass="17949">MADLPEPDGGESVDRRTAQPKEYQEDSGKEQQDVTDDDAPMIDGVFPDLSTASTRYLTQEVLKEREESAKLRWQLACAARLHNKVEARIIILEETVALLDEKAMVLGDLVSTGEQRNTLLERITADAKADLARFQEISETSTVDQPAPTSSRASNGSEKGNSAG</sequence>
<keyword evidence="3" id="KW-1185">Reference proteome</keyword>
<evidence type="ECO:0000256" key="1">
    <source>
        <dbReference type="SAM" id="MobiDB-lite"/>
    </source>
</evidence>
<reference evidence="2 3" key="1">
    <citation type="submission" date="2016-03" db="EMBL/GenBank/DDBJ databases">
        <authorList>
            <person name="Ploux O."/>
        </authorList>
    </citation>
    <scope>NUCLEOTIDE SEQUENCE [LARGE SCALE GENOMIC DNA]</scope>
    <source>
        <strain evidence="2 3">URUG2</strain>
    </source>
</reference>
<evidence type="ECO:0000313" key="3">
    <source>
        <dbReference type="Proteomes" id="UP000225277"/>
    </source>
</evidence>
<feature type="region of interest" description="Disordered" evidence="1">
    <location>
        <begin position="137"/>
        <end position="164"/>
    </location>
</feature>
<dbReference type="AlphaFoldDB" id="A0A2D3VL29"/>
<organism evidence="2 3">
    <name type="scientific">Ramularia collo-cygni</name>
    <dbReference type="NCBI Taxonomy" id="112498"/>
    <lineage>
        <taxon>Eukaryota</taxon>
        <taxon>Fungi</taxon>
        <taxon>Dikarya</taxon>
        <taxon>Ascomycota</taxon>
        <taxon>Pezizomycotina</taxon>
        <taxon>Dothideomycetes</taxon>
        <taxon>Dothideomycetidae</taxon>
        <taxon>Mycosphaerellales</taxon>
        <taxon>Mycosphaerellaceae</taxon>
        <taxon>Ramularia</taxon>
    </lineage>
</organism>
<name>A0A2D3VL29_9PEZI</name>
<protein>
    <submittedName>
        <fullName evidence="2">Uncharacterized protein</fullName>
    </submittedName>
</protein>
<dbReference type="EMBL" id="FJUY01000020">
    <property type="protein sequence ID" value="CZT24229.1"/>
    <property type="molecule type" value="Genomic_DNA"/>
</dbReference>
<dbReference type="Proteomes" id="UP000225277">
    <property type="component" value="Unassembled WGS sequence"/>
</dbReference>
<feature type="region of interest" description="Disordered" evidence="1">
    <location>
        <begin position="1"/>
        <end position="42"/>
    </location>
</feature>
<evidence type="ECO:0000313" key="2">
    <source>
        <dbReference type="EMBL" id="CZT24229.1"/>
    </source>
</evidence>
<feature type="compositionally biased region" description="Acidic residues" evidence="1">
    <location>
        <begin position="1"/>
        <end position="11"/>
    </location>
</feature>
<feature type="compositionally biased region" description="Basic and acidic residues" evidence="1">
    <location>
        <begin position="12"/>
        <end position="32"/>
    </location>
</feature>
<gene>
    <name evidence="2" type="ORF">RCC_09947</name>
</gene>
<dbReference type="RefSeq" id="XP_023630953.1">
    <property type="nucleotide sequence ID" value="XM_023775185.1"/>
</dbReference>
<dbReference type="GeneID" id="35605004"/>
<proteinExistence type="predicted"/>
<accession>A0A2D3VL29</accession>